<keyword evidence="3" id="KW-1185">Reference proteome</keyword>
<dbReference type="EMBL" id="NPIC01000014">
    <property type="protein sequence ID" value="RDL30835.1"/>
    <property type="molecule type" value="Genomic_DNA"/>
</dbReference>
<evidence type="ECO:0000313" key="2">
    <source>
        <dbReference type="EMBL" id="RDL30835.1"/>
    </source>
</evidence>
<comment type="caution">
    <text evidence="2">The sequence shown here is derived from an EMBL/GenBank/DDBJ whole genome shotgun (WGS) entry which is preliminary data.</text>
</comment>
<dbReference type="GeneID" id="43603029"/>
<dbReference type="PANTHER" id="PTHR24148">
    <property type="entry name" value="ANKYRIN REPEAT DOMAIN-CONTAINING PROTEIN 39 HOMOLOG-RELATED"/>
    <property type="match status" value="1"/>
</dbReference>
<organism evidence="2 3">
    <name type="scientific">Venustampulla echinocandica</name>
    <dbReference type="NCBI Taxonomy" id="2656787"/>
    <lineage>
        <taxon>Eukaryota</taxon>
        <taxon>Fungi</taxon>
        <taxon>Dikarya</taxon>
        <taxon>Ascomycota</taxon>
        <taxon>Pezizomycotina</taxon>
        <taxon>Leotiomycetes</taxon>
        <taxon>Helotiales</taxon>
        <taxon>Pleuroascaceae</taxon>
        <taxon>Venustampulla</taxon>
    </lineage>
</organism>
<dbReference type="OrthoDB" id="2288928at2759"/>
<dbReference type="PANTHER" id="PTHR24148:SF64">
    <property type="entry name" value="HETEROKARYON INCOMPATIBILITY DOMAIN-CONTAINING PROTEIN"/>
    <property type="match status" value="1"/>
</dbReference>
<dbReference type="Proteomes" id="UP000254866">
    <property type="component" value="Unassembled WGS sequence"/>
</dbReference>
<sequence length="643" mass="73192">MYKYKPLNSARSFRLLALKPGKGDNALVCELHAFDFCHHPLLIALSNTPQFEAISYVWGSSPPVHEIQCDGEILRITENLRATLCAVRRSDRQIYVWADAICIDQSDLRERKMQVALMRDIYSRAERVSICLNTVGMEKRQVLGQTIKMYATSDRHQWSEQPLYDVSSSFWSLLAEFFDNPWFSRIWVVQEIAESKSARILFDGQEIPWEGIVCLVRRVLGDQDYAGRVLHFAKTNGIRNVLFMNNRETFSAYDPIPALLQATRAFRASDPRDKVFAMLEKPIKRTRTYAKFRFLQARKYAEFSVQSISLLCLLSATFESSPAESRFWCLLISLGFVAHFLRFDQLIRVIMWDICERLTNFCFTVDRLILHKYQISDTICSALSIAADYSLTTQSVYRMVATRLMERSGTLNILSYVHHGSAIDITFPSWVPQWDVATPGIHVLIALPRHQYQASAGVYHKWSLSDRSADHLQVQGLRFSTVSATSDIFTSERFPHGPRMNDGVFGRYDGAEDTYPTGISMATAWTATLTAGQLASAAKAKRGLAEPQLPRYHRSLAAAQRSSYGRRQFFTENGYMGLGPAAMREGDLVCVLFGGCIPYILRPTDTDNMYKFVGESYVHGIMNGEVINLWQQGKITKNRFTLC</sequence>
<dbReference type="RefSeq" id="XP_031865211.1">
    <property type="nucleotide sequence ID" value="XM_032018803.1"/>
</dbReference>
<proteinExistence type="predicted"/>
<dbReference type="AlphaFoldDB" id="A0A370TAK8"/>
<dbReference type="Pfam" id="PF06985">
    <property type="entry name" value="HET"/>
    <property type="match status" value="1"/>
</dbReference>
<feature type="domain" description="Heterokaryon incompatibility" evidence="1">
    <location>
        <begin position="51"/>
        <end position="191"/>
    </location>
</feature>
<dbReference type="Pfam" id="PF26639">
    <property type="entry name" value="Het-6_barrel"/>
    <property type="match status" value="1"/>
</dbReference>
<dbReference type="InterPro" id="IPR052895">
    <property type="entry name" value="HetReg/Transcr_Mod"/>
</dbReference>
<dbReference type="STRING" id="2656787.A0A370TAK8"/>
<evidence type="ECO:0000259" key="1">
    <source>
        <dbReference type="Pfam" id="PF06985"/>
    </source>
</evidence>
<name>A0A370TAK8_9HELO</name>
<protein>
    <recommendedName>
        <fullName evidence="1">Heterokaryon incompatibility domain-containing protein</fullName>
    </recommendedName>
</protein>
<evidence type="ECO:0000313" key="3">
    <source>
        <dbReference type="Proteomes" id="UP000254866"/>
    </source>
</evidence>
<gene>
    <name evidence="2" type="ORF">BP5553_10180</name>
</gene>
<reference evidence="2 3" key="1">
    <citation type="journal article" date="2018" name="IMA Fungus">
        <title>IMA Genome-F 9: Draft genome sequence of Annulohypoxylon stygium, Aspergillus mulundensis, Berkeleyomyces basicola (syn. Thielaviopsis basicola), Ceratocystis smalleyi, two Cercospora beticola strains, Coleophoma cylindrospora, Fusarium fracticaudum, Phialophora cf. hyalina, and Morchella septimelata.</title>
        <authorList>
            <person name="Wingfield B.D."/>
            <person name="Bills G.F."/>
            <person name="Dong Y."/>
            <person name="Huang W."/>
            <person name="Nel W.J."/>
            <person name="Swalarsk-Parry B.S."/>
            <person name="Vaghefi N."/>
            <person name="Wilken P.M."/>
            <person name="An Z."/>
            <person name="de Beer Z.W."/>
            <person name="De Vos L."/>
            <person name="Chen L."/>
            <person name="Duong T.A."/>
            <person name="Gao Y."/>
            <person name="Hammerbacher A."/>
            <person name="Kikkert J.R."/>
            <person name="Li Y."/>
            <person name="Li H."/>
            <person name="Li K."/>
            <person name="Li Q."/>
            <person name="Liu X."/>
            <person name="Ma X."/>
            <person name="Naidoo K."/>
            <person name="Pethybridge S.J."/>
            <person name="Sun J."/>
            <person name="Steenkamp E.T."/>
            <person name="van der Nest M.A."/>
            <person name="van Wyk S."/>
            <person name="Wingfield M.J."/>
            <person name="Xiong C."/>
            <person name="Yue Q."/>
            <person name="Zhang X."/>
        </authorList>
    </citation>
    <scope>NUCLEOTIDE SEQUENCE [LARGE SCALE GENOMIC DNA]</scope>
    <source>
        <strain evidence="2 3">BP 5553</strain>
    </source>
</reference>
<accession>A0A370TAK8</accession>
<dbReference type="InterPro" id="IPR010730">
    <property type="entry name" value="HET"/>
</dbReference>